<feature type="compositionally biased region" description="Basic residues" evidence="1">
    <location>
        <begin position="296"/>
        <end position="307"/>
    </location>
</feature>
<feature type="compositionally biased region" description="Polar residues" evidence="1">
    <location>
        <begin position="280"/>
        <end position="293"/>
    </location>
</feature>
<gene>
    <name evidence="3" type="ORF">Tci_051723</name>
</gene>
<proteinExistence type="predicted"/>
<organism evidence="3">
    <name type="scientific">Tanacetum cinerariifolium</name>
    <name type="common">Dalmatian daisy</name>
    <name type="synonym">Chrysanthemum cinerariifolium</name>
    <dbReference type="NCBI Taxonomy" id="118510"/>
    <lineage>
        <taxon>Eukaryota</taxon>
        <taxon>Viridiplantae</taxon>
        <taxon>Streptophyta</taxon>
        <taxon>Embryophyta</taxon>
        <taxon>Tracheophyta</taxon>
        <taxon>Spermatophyta</taxon>
        <taxon>Magnoliopsida</taxon>
        <taxon>eudicotyledons</taxon>
        <taxon>Gunneridae</taxon>
        <taxon>Pentapetalae</taxon>
        <taxon>asterids</taxon>
        <taxon>campanulids</taxon>
        <taxon>Asterales</taxon>
        <taxon>Asteraceae</taxon>
        <taxon>Asteroideae</taxon>
        <taxon>Anthemideae</taxon>
        <taxon>Anthemidinae</taxon>
        <taxon>Tanacetum</taxon>
    </lineage>
</organism>
<dbReference type="EMBL" id="BKCJ010007937">
    <property type="protein sequence ID" value="GEU79745.1"/>
    <property type="molecule type" value="Genomic_DNA"/>
</dbReference>
<feature type="region of interest" description="Disordered" evidence="1">
    <location>
        <begin position="279"/>
        <end position="330"/>
    </location>
</feature>
<dbReference type="InterPro" id="IPR058594">
    <property type="entry name" value="PB1-like_dom_pln"/>
</dbReference>
<accession>A0A6L2N4Z0</accession>
<dbReference type="Pfam" id="PF26130">
    <property type="entry name" value="PB1-like"/>
    <property type="match status" value="1"/>
</dbReference>
<evidence type="ECO:0000259" key="2">
    <source>
        <dbReference type="Pfam" id="PF26130"/>
    </source>
</evidence>
<reference evidence="3" key="1">
    <citation type="journal article" date="2019" name="Sci. Rep.">
        <title>Draft genome of Tanacetum cinerariifolium, the natural source of mosquito coil.</title>
        <authorList>
            <person name="Yamashiro T."/>
            <person name="Shiraishi A."/>
            <person name="Satake H."/>
            <person name="Nakayama K."/>
        </authorList>
    </citation>
    <scope>NUCLEOTIDE SEQUENCE</scope>
</reference>
<dbReference type="AlphaFoldDB" id="A0A6L2N4Z0"/>
<dbReference type="PANTHER" id="PTHR31973">
    <property type="entry name" value="POLYPROTEIN, PUTATIVE-RELATED"/>
    <property type="match status" value="1"/>
</dbReference>
<protein>
    <submittedName>
        <fullName evidence="3">Transposase, mutator type</fullName>
    </submittedName>
</protein>
<name>A0A6L2N4Z0_TANCI</name>
<evidence type="ECO:0000256" key="1">
    <source>
        <dbReference type="SAM" id="MobiDB-lite"/>
    </source>
</evidence>
<evidence type="ECO:0000313" key="3">
    <source>
        <dbReference type="EMBL" id="GEU79745.1"/>
    </source>
</evidence>
<feature type="domain" description="PB1-like" evidence="2">
    <location>
        <begin position="29"/>
        <end position="119"/>
    </location>
</feature>
<feature type="compositionally biased region" description="Gly residues" evidence="1">
    <location>
        <begin position="312"/>
        <end position="330"/>
    </location>
</feature>
<dbReference type="PANTHER" id="PTHR31973:SF190">
    <property type="entry name" value="MULE TRANSPOSASE DOMAIN-CONTAINING PROTEIN"/>
    <property type="match status" value="1"/>
</dbReference>
<comment type="caution">
    <text evidence="3">The sequence shown here is derived from an EMBL/GenBank/DDBJ whole genome shotgun (WGS) entry which is preliminary data.</text>
</comment>
<sequence>MLCEWRVRKKGRESNPYEDYRDFPSVFCLKINHGGTFTTPPKSRYKGGKINWVDDIDSDIFSIVEVTSMMEELGYENPCLAYYYKKPNIDLDNGLTELAVDKDVCEMLMYVDKFKKKFEAGVSKQKVFRAKNIAYERVVGRAKSNIMLNNMCEVLNRQLVDGRDKPIITCLEYIREYLIKRIVNVQKAAAKLKVDWNGSDLYQVTCPWGDQFVVNMSDRLSTWKEMYRFKINPINGPYAWKKSDVPTTIILPKPHPQIGRPPKKRKKSAAELANEIMKSNKMTRSGKSVTCSSCKRVGHNQRGCKSKKSGDVGAGSQGSGDAGVGGSHTT</sequence>